<reference evidence="3" key="1">
    <citation type="journal article" name="DNA Res.">
        <title>The physiological potential of anammox bacteria as revealed by their core genome structure.</title>
        <authorList>
            <person name="Okubo T."/>
            <person name="Toyoda A."/>
            <person name="Fukuhara K."/>
            <person name="Uchiyama I."/>
            <person name="Harigaya Y."/>
            <person name="Kuroiwa M."/>
            <person name="Suzuki T."/>
            <person name="Murakami Y."/>
            <person name="Suwa Y."/>
            <person name="Takami H."/>
        </authorList>
    </citation>
    <scope>NUCLEOTIDE SEQUENCE</scope>
    <source>
        <strain evidence="3">317325-2</strain>
    </source>
</reference>
<keyword evidence="1" id="KW-0732">Signal</keyword>
<name>A0A809SCP7_9BACT</name>
<protein>
    <recommendedName>
        <fullName evidence="2">Ice-binding protein C-terminal domain-containing protein</fullName>
    </recommendedName>
</protein>
<sequence length="232" mass="23701">MKRIAVLCLAATVSSFASAVVIMDQIGANPADVSATGTAASQDFETSLDAYDIGVLDNFNTTAQTTITSVDAFMGGWNGFTSFTNILFYRVEIFSSVAAAASSLTGDVGSATVGVGSAIVNTGYTGETASALVTLPVNIVVPTAGTYFVSVMGRMDFTPNGQVGIRGSNYAGAFPGGTDAMQANPGGGFQQGTSFPTNSMAAYRIEGSVVPEPTTMAGLGLALVALARRRRK</sequence>
<evidence type="ECO:0000256" key="1">
    <source>
        <dbReference type="SAM" id="SignalP"/>
    </source>
</evidence>
<dbReference type="NCBIfam" id="TIGR02595">
    <property type="entry name" value="PEP_CTERM"/>
    <property type="match status" value="1"/>
</dbReference>
<evidence type="ECO:0000313" key="4">
    <source>
        <dbReference type="Proteomes" id="UP000662873"/>
    </source>
</evidence>
<feature type="signal peptide" evidence="1">
    <location>
        <begin position="1"/>
        <end position="19"/>
    </location>
</feature>
<dbReference type="AlphaFoldDB" id="A0A809SCP7"/>
<dbReference type="InterPro" id="IPR013424">
    <property type="entry name" value="Ice-binding_C"/>
</dbReference>
<accession>A0A809SCP7</accession>
<proteinExistence type="predicted"/>
<evidence type="ECO:0000259" key="2">
    <source>
        <dbReference type="Pfam" id="PF07589"/>
    </source>
</evidence>
<gene>
    <name evidence="3" type="ORF">NPRO_00290</name>
</gene>
<dbReference type="Proteomes" id="UP000662873">
    <property type="component" value="Chromosome"/>
</dbReference>
<evidence type="ECO:0000313" key="3">
    <source>
        <dbReference type="EMBL" id="BBO22434.1"/>
    </source>
</evidence>
<dbReference type="EMBL" id="AP021858">
    <property type="protein sequence ID" value="BBO22434.1"/>
    <property type="molecule type" value="Genomic_DNA"/>
</dbReference>
<feature type="chain" id="PRO_5035283553" description="Ice-binding protein C-terminal domain-containing protein" evidence="1">
    <location>
        <begin position="20"/>
        <end position="232"/>
    </location>
</feature>
<dbReference type="KEGG" id="npy:NPRO_00290"/>
<organism evidence="3 4">
    <name type="scientific">Candidatus Nitrosymbiomonas proteolyticus</name>
    <dbReference type="NCBI Taxonomy" id="2608984"/>
    <lineage>
        <taxon>Bacteria</taxon>
        <taxon>Bacillati</taxon>
        <taxon>Armatimonadota</taxon>
        <taxon>Armatimonadota incertae sedis</taxon>
        <taxon>Candidatus Nitrosymbiomonas</taxon>
    </lineage>
</organism>
<feature type="domain" description="Ice-binding protein C-terminal" evidence="2">
    <location>
        <begin position="210"/>
        <end position="231"/>
    </location>
</feature>
<dbReference type="Pfam" id="PF07589">
    <property type="entry name" value="PEP-CTERM"/>
    <property type="match status" value="1"/>
</dbReference>